<dbReference type="EMBL" id="ASPP01013687">
    <property type="protein sequence ID" value="ETO19419.1"/>
    <property type="molecule type" value="Genomic_DNA"/>
</dbReference>
<evidence type="ECO:0000313" key="1">
    <source>
        <dbReference type="EMBL" id="ETO19419.1"/>
    </source>
</evidence>
<reference evidence="1 2" key="1">
    <citation type="journal article" date="2013" name="Curr. Biol.">
        <title>The Genome of the Foraminiferan Reticulomyxa filosa.</title>
        <authorList>
            <person name="Glockner G."/>
            <person name="Hulsmann N."/>
            <person name="Schleicher M."/>
            <person name="Noegel A.A."/>
            <person name="Eichinger L."/>
            <person name="Gallinger C."/>
            <person name="Pawlowski J."/>
            <person name="Sierra R."/>
            <person name="Euteneuer U."/>
            <person name="Pillet L."/>
            <person name="Moustafa A."/>
            <person name="Platzer M."/>
            <person name="Groth M."/>
            <person name="Szafranski K."/>
            <person name="Schliwa M."/>
        </authorList>
    </citation>
    <scope>NUCLEOTIDE SEQUENCE [LARGE SCALE GENOMIC DNA]</scope>
</reference>
<name>X6N134_RETFI</name>
<proteinExistence type="predicted"/>
<accession>X6N134</accession>
<organism evidence="1 2">
    <name type="scientific">Reticulomyxa filosa</name>
    <dbReference type="NCBI Taxonomy" id="46433"/>
    <lineage>
        <taxon>Eukaryota</taxon>
        <taxon>Sar</taxon>
        <taxon>Rhizaria</taxon>
        <taxon>Retaria</taxon>
        <taxon>Foraminifera</taxon>
        <taxon>Monothalamids</taxon>
        <taxon>Reticulomyxidae</taxon>
        <taxon>Reticulomyxa</taxon>
    </lineage>
</organism>
<comment type="caution">
    <text evidence="1">The sequence shown here is derived from an EMBL/GenBank/DDBJ whole genome shotgun (WGS) entry which is preliminary data.</text>
</comment>
<sequence>MTENSIIRGWKNALAGSNHFQKYGLVREKSGAHVLYQTKYYTEEQFNAIKRDKIPVLFLFGDNELDNKRKKRVEARRGTVGQASVAGKEGFEDIISYGIITVWTAIQKSFQQCHKVVILCFYLCNEILGRKNHAIEVKIKTWESAFKYLLSRIQEGYKQLFFFFFLKCQEYSKLKFYNFGLIKKKKKQSDDCKIKSNQQKFLDSVTLPYLFREFFDFVD</sequence>
<evidence type="ECO:0000313" key="2">
    <source>
        <dbReference type="Proteomes" id="UP000023152"/>
    </source>
</evidence>
<dbReference type="Proteomes" id="UP000023152">
    <property type="component" value="Unassembled WGS sequence"/>
</dbReference>
<keyword evidence="2" id="KW-1185">Reference proteome</keyword>
<dbReference type="AlphaFoldDB" id="X6N134"/>
<gene>
    <name evidence="1" type="ORF">RFI_17810</name>
</gene>
<protein>
    <submittedName>
        <fullName evidence="1">Uncharacterized protein</fullName>
    </submittedName>
</protein>